<evidence type="ECO:0008006" key="3">
    <source>
        <dbReference type="Google" id="ProtNLM"/>
    </source>
</evidence>
<dbReference type="RefSeq" id="WP_186981549.1">
    <property type="nucleotide sequence ID" value="NZ_JACOQH010000001.1"/>
</dbReference>
<evidence type="ECO:0000313" key="2">
    <source>
        <dbReference type="Proteomes" id="UP000621540"/>
    </source>
</evidence>
<dbReference type="PANTHER" id="PTHR37822:SF2">
    <property type="entry name" value="SPORE PHOTOPRODUCT LYASE"/>
    <property type="match status" value="1"/>
</dbReference>
<dbReference type="Proteomes" id="UP000621540">
    <property type="component" value="Unassembled WGS sequence"/>
</dbReference>
<accession>A0ABR7I7J2</accession>
<reference evidence="1 2" key="1">
    <citation type="submission" date="2020-08" db="EMBL/GenBank/DDBJ databases">
        <title>Genome public.</title>
        <authorList>
            <person name="Liu C."/>
            <person name="Sun Q."/>
        </authorList>
    </citation>
    <scope>NUCLEOTIDE SEQUENCE [LARGE SCALE GENOMIC DNA]</scope>
    <source>
        <strain evidence="1 2">BX0805</strain>
    </source>
</reference>
<dbReference type="PANTHER" id="PTHR37822">
    <property type="entry name" value="SPORE PHOTOPRODUCT LYASE-RELATED"/>
    <property type="match status" value="1"/>
</dbReference>
<gene>
    <name evidence="1" type="ORF">H8Z76_02440</name>
</gene>
<dbReference type="EMBL" id="JACOQH010000001">
    <property type="protein sequence ID" value="MBC5752894.1"/>
    <property type="molecule type" value="Genomic_DNA"/>
</dbReference>
<dbReference type="Gene3D" id="3.40.50.1580">
    <property type="entry name" value="Nucleoside phosphorylase domain"/>
    <property type="match status" value="1"/>
</dbReference>
<organism evidence="1 2">
    <name type="scientific">Roseburia yibonii</name>
    <dbReference type="NCBI Taxonomy" id="2763063"/>
    <lineage>
        <taxon>Bacteria</taxon>
        <taxon>Bacillati</taxon>
        <taxon>Bacillota</taxon>
        <taxon>Clostridia</taxon>
        <taxon>Lachnospirales</taxon>
        <taxon>Lachnospiraceae</taxon>
        <taxon>Roseburia</taxon>
    </lineage>
</organism>
<dbReference type="InterPro" id="IPR035994">
    <property type="entry name" value="Nucleoside_phosphorylase_sf"/>
</dbReference>
<name>A0ABR7I7J2_9FIRM</name>
<keyword evidence="2" id="KW-1185">Reference proteome</keyword>
<sequence length="295" mass="32845">MIYLFTAFYAEAQCVIAHYKLKKDTAHTHFQLFENEELKIRLILTGAGNIAAACAVSGTFGEFPPGKGDFLVNIGSAAADANDPSVRDGEIFLCNKITEQTTGRTFYPDVIYRHPFAEAEIVTQAVPYRGANETQDPENGAGARLYDMEAAAVYQAGAYYFGPHQMTFLKVVTDHGVAGDGKTGQPEQIGQKIAAQEEAVCAYIDSLRRITEEAAEECGCGAKQDEEETDIRRLTEDLHASKTMEAMVRQHIRYWTLSGIDYRTVLKEMYASGKLPCRDKREGKNCFEEIRRKLL</sequence>
<dbReference type="InterPro" id="IPR049539">
    <property type="entry name" value="SPL"/>
</dbReference>
<protein>
    <recommendedName>
        <fullName evidence="3">Nucleoside phosphorylase domain-containing protein</fullName>
    </recommendedName>
</protein>
<dbReference type="SUPFAM" id="SSF53167">
    <property type="entry name" value="Purine and uridine phosphorylases"/>
    <property type="match status" value="1"/>
</dbReference>
<evidence type="ECO:0000313" key="1">
    <source>
        <dbReference type="EMBL" id="MBC5752894.1"/>
    </source>
</evidence>
<proteinExistence type="predicted"/>
<comment type="caution">
    <text evidence="1">The sequence shown here is derived from an EMBL/GenBank/DDBJ whole genome shotgun (WGS) entry which is preliminary data.</text>
</comment>